<dbReference type="Gene3D" id="1.10.510.10">
    <property type="entry name" value="Transferase(Phosphotransferase) domain 1"/>
    <property type="match status" value="1"/>
</dbReference>
<dbReference type="SUPFAM" id="SSF56112">
    <property type="entry name" value="Protein kinase-like (PK-like)"/>
    <property type="match status" value="1"/>
</dbReference>
<keyword evidence="2" id="KW-0547">Nucleotide-binding</keyword>
<protein>
    <recommendedName>
        <fullName evidence="6">Protein kinase domain-containing protein</fullName>
    </recommendedName>
</protein>
<feature type="compositionally biased region" description="Polar residues" evidence="5">
    <location>
        <begin position="268"/>
        <end position="277"/>
    </location>
</feature>
<evidence type="ECO:0000259" key="6">
    <source>
        <dbReference type="PROSITE" id="PS50011"/>
    </source>
</evidence>
<feature type="domain" description="Protein kinase" evidence="6">
    <location>
        <begin position="1"/>
        <end position="161"/>
    </location>
</feature>
<accession>A0ABR0CXC9</accession>
<dbReference type="PANTHER" id="PTHR43671">
    <property type="entry name" value="SERINE/THREONINE-PROTEIN KINASE NEK"/>
    <property type="match status" value="1"/>
</dbReference>
<organism evidence="7 8">
    <name type="scientific">Penstemon davidsonii</name>
    <dbReference type="NCBI Taxonomy" id="160366"/>
    <lineage>
        <taxon>Eukaryota</taxon>
        <taxon>Viridiplantae</taxon>
        <taxon>Streptophyta</taxon>
        <taxon>Embryophyta</taxon>
        <taxon>Tracheophyta</taxon>
        <taxon>Spermatophyta</taxon>
        <taxon>Magnoliopsida</taxon>
        <taxon>eudicotyledons</taxon>
        <taxon>Gunneridae</taxon>
        <taxon>Pentapetalae</taxon>
        <taxon>asterids</taxon>
        <taxon>lamiids</taxon>
        <taxon>Lamiales</taxon>
        <taxon>Plantaginaceae</taxon>
        <taxon>Cheloneae</taxon>
        <taxon>Penstemon</taxon>
    </lineage>
</organism>
<dbReference type="Pfam" id="PF00069">
    <property type="entry name" value="Pkinase"/>
    <property type="match status" value="1"/>
</dbReference>
<feature type="region of interest" description="Disordered" evidence="5">
    <location>
        <begin position="252"/>
        <end position="278"/>
    </location>
</feature>
<keyword evidence="8" id="KW-1185">Reference proteome</keyword>
<dbReference type="InterPro" id="IPR011009">
    <property type="entry name" value="Kinase-like_dom_sf"/>
</dbReference>
<feature type="region of interest" description="Disordered" evidence="5">
    <location>
        <begin position="177"/>
        <end position="203"/>
    </location>
</feature>
<dbReference type="InterPro" id="IPR008271">
    <property type="entry name" value="Ser/Thr_kinase_AS"/>
</dbReference>
<dbReference type="InterPro" id="IPR000719">
    <property type="entry name" value="Prot_kinase_dom"/>
</dbReference>
<dbReference type="Proteomes" id="UP001291926">
    <property type="component" value="Unassembled WGS sequence"/>
</dbReference>
<evidence type="ECO:0000256" key="4">
    <source>
        <dbReference type="ARBA" id="ARBA00022840"/>
    </source>
</evidence>
<sequence>MLLCLPQKLCKWLTQLLLAIDYLHSNRVLHRDLKLSNIFVTEENDIRLGDFGLGKLLNEEALASSVVGTPNYMCPELIADMPYCYKSDIWSLGCCMFEIAAHKQAFRASDMTGLINKINRCSISPLPIVYSSTLKQIIKSMLRKSPEHRPTAAELLRHPHLQPFLLRCHNPSTVFLPVKSPSPKNSTEKKMKQKSPNSPGCVKDYREREVKLKHKELLPLFEEINDVQYPSLLTKDDVLFKDKLETKRVDPTSYSGLISHDSEDSKSGDTSFETTACNGDKSENFDSLSLKVDSLALPSNEVSQQQEEYSPKNTTKSEDLDKKSEKILDLVPPISSTLDIKANESVKIESFVEENIVSNKDTEKIKAGSSNDSKVDINQESSEEDQLLNKIAAICSNERKGEWENPGQQRADALESLLELCARLLKQDKFDELCGVLKPFGEDIVSSRETAIWLTKSLMNKHKFAKDS</sequence>
<dbReference type="PANTHER" id="PTHR43671:SF63">
    <property type="entry name" value="SERINE_THREONINE-PROTEIN KINASE NEK6 ISOFORM X1"/>
    <property type="match status" value="1"/>
</dbReference>
<evidence type="ECO:0000256" key="3">
    <source>
        <dbReference type="ARBA" id="ARBA00022777"/>
    </source>
</evidence>
<dbReference type="PROSITE" id="PS00108">
    <property type="entry name" value="PROTEIN_KINASE_ST"/>
    <property type="match status" value="1"/>
</dbReference>
<name>A0ABR0CXC9_9LAMI</name>
<feature type="region of interest" description="Disordered" evidence="5">
    <location>
        <begin position="299"/>
        <end position="321"/>
    </location>
</feature>
<comment type="caution">
    <text evidence="7">The sequence shown here is derived from an EMBL/GenBank/DDBJ whole genome shotgun (WGS) entry which is preliminary data.</text>
</comment>
<gene>
    <name evidence="7" type="ORF">RD792_012623</name>
</gene>
<dbReference type="EMBL" id="JAYDYQ010002685">
    <property type="protein sequence ID" value="KAK4481714.1"/>
    <property type="molecule type" value="Genomic_DNA"/>
</dbReference>
<dbReference type="PROSITE" id="PS50011">
    <property type="entry name" value="PROTEIN_KINASE_DOM"/>
    <property type="match status" value="1"/>
</dbReference>
<reference evidence="7 8" key="1">
    <citation type="journal article" date="2023" name="bioRxiv">
        <title>Genome report: Whole genome sequence and annotation of Penstemon davidsonii.</title>
        <authorList>
            <person name="Ostevik K.L."/>
            <person name="Alabady M."/>
            <person name="Zhang M."/>
            <person name="Rausher M.D."/>
        </authorList>
    </citation>
    <scope>NUCLEOTIDE SEQUENCE [LARGE SCALE GENOMIC DNA]</scope>
    <source>
        <strain evidence="7">DNT005</strain>
        <tissue evidence="7">Whole leaf</tissue>
    </source>
</reference>
<evidence type="ECO:0000256" key="2">
    <source>
        <dbReference type="ARBA" id="ARBA00022741"/>
    </source>
</evidence>
<evidence type="ECO:0000313" key="8">
    <source>
        <dbReference type="Proteomes" id="UP001291926"/>
    </source>
</evidence>
<evidence type="ECO:0000256" key="5">
    <source>
        <dbReference type="SAM" id="MobiDB-lite"/>
    </source>
</evidence>
<keyword evidence="4" id="KW-0067">ATP-binding</keyword>
<dbReference type="SMART" id="SM00220">
    <property type="entry name" value="S_TKc"/>
    <property type="match status" value="1"/>
</dbReference>
<keyword evidence="3" id="KW-0418">Kinase</keyword>
<proteinExistence type="predicted"/>
<dbReference type="InterPro" id="IPR050660">
    <property type="entry name" value="NEK_Ser/Thr_kinase"/>
</dbReference>
<keyword evidence="1" id="KW-0808">Transferase</keyword>
<feature type="compositionally biased region" description="Polar residues" evidence="5">
    <location>
        <begin position="300"/>
        <end position="314"/>
    </location>
</feature>
<evidence type="ECO:0000313" key="7">
    <source>
        <dbReference type="EMBL" id="KAK4481714.1"/>
    </source>
</evidence>
<evidence type="ECO:0000256" key="1">
    <source>
        <dbReference type="ARBA" id="ARBA00022679"/>
    </source>
</evidence>